<evidence type="ECO:0000259" key="2">
    <source>
        <dbReference type="Pfam" id="PF16036"/>
    </source>
</evidence>
<dbReference type="EMBL" id="MABE01000282">
    <property type="protein sequence ID" value="OUS40651.1"/>
    <property type="molecule type" value="Genomic_DNA"/>
</dbReference>
<evidence type="ECO:0000256" key="1">
    <source>
        <dbReference type="SAM" id="MobiDB-lite"/>
    </source>
</evidence>
<organism evidence="3 4">
    <name type="scientific">Oleispira antarctica</name>
    <dbReference type="NCBI Taxonomy" id="188908"/>
    <lineage>
        <taxon>Bacteria</taxon>
        <taxon>Pseudomonadati</taxon>
        <taxon>Pseudomonadota</taxon>
        <taxon>Gammaproteobacteria</taxon>
        <taxon>Oceanospirillales</taxon>
        <taxon>Oceanospirillaceae</taxon>
        <taxon>Oleispira</taxon>
    </lineage>
</organism>
<sequence length="420" mass="48296">MIFSFRRFIYSLILVIGANLYSAQVLALELKGAATYQELGKDYYIASLYVTDSSQDALELLVADKGQQMKIKVIAKRWSARKWRAQWQNNIAINNAVDVDPNLAKAIASFTEFPLSSLRAGDELIIDYVPNIGTTIHFNNHLVVATKNKKLYSYLLNTWLGKFSPNRIFREKITGRATPETELLVMADKSVAKERIAEVSSWFVSEEEKRKASREKELLITEELNRQKQKELENSRALAKKLSAEKAKQEALQLAQKKQAETLKRKQQSKASNLEKQKQKSNQQKKQKQQLATKKKQQQYADAMQAYYKQLYLWQLQGKVNESVIYPPWAKQFSQQGPVELTFTTDRSSNLFNLVNNTTDTSKILVQEVERRLRLALETIPRPELLKGDRWNLAIHYVFDPAVKELEPLPQPKKPSSLSK</sequence>
<dbReference type="AlphaFoldDB" id="A0A1Y5HTL4"/>
<reference evidence="4" key="1">
    <citation type="journal article" date="2017" name="Proc. Natl. Acad. Sci. U.S.A.">
        <title>Simulation of Deepwater Horizon oil plume reveals substrate specialization within a complex community of hydrocarbon degraders.</title>
        <authorList>
            <person name="Hu P."/>
            <person name="Dubinsky E.A."/>
            <person name="Probst A.J."/>
            <person name="Wang J."/>
            <person name="Sieber C.M.K."/>
            <person name="Tom L.M."/>
            <person name="Gardinali P."/>
            <person name="Banfield J.F."/>
            <person name="Atlas R.M."/>
            <person name="Andersen G.L."/>
        </authorList>
    </citation>
    <scope>NUCLEOTIDE SEQUENCE [LARGE SCALE GENOMIC DNA]</scope>
</reference>
<feature type="domain" description="Chalcone isomerase" evidence="2">
    <location>
        <begin position="27"/>
        <end position="163"/>
    </location>
</feature>
<name>A0A1Y5HTL4_OLEAN</name>
<dbReference type="InterPro" id="IPR016087">
    <property type="entry name" value="Chalcone_isomerase"/>
</dbReference>
<protein>
    <recommendedName>
        <fullName evidence="2">Chalcone isomerase domain-containing protein</fullName>
    </recommendedName>
</protein>
<feature type="compositionally biased region" description="Basic residues" evidence="1">
    <location>
        <begin position="283"/>
        <end position="294"/>
    </location>
</feature>
<proteinExistence type="predicted"/>
<accession>A0A1Y5HTL4</accession>
<dbReference type="Gene3D" id="3.30.1150.10">
    <property type="match status" value="1"/>
</dbReference>
<feature type="region of interest" description="Disordered" evidence="1">
    <location>
        <begin position="256"/>
        <end position="294"/>
    </location>
</feature>
<comment type="caution">
    <text evidence="3">The sequence shown here is derived from an EMBL/GenBank/DDBJ whole genome shotgun (WGS) entry which is preliminary data.</text>
</comment>
<evidence type="ECO:0000313" key="4">
    <source>
        <dbReference type="Proteomes" id="UP000227088"/>
    </source>
</evidence>
<dbReference type="Pfam" id="PF16036">
    <property type="entry name" value="Chalcone_3"/>
    <property type="match status" value="1"/>
</dbReference>
<gene>
    <name evidence="3" type="ORF">A9R00_04960</name>
</gene>
<dbReference type="Proteomes" id="UP000227088">
    <property type="component" value="Unassembled WGS sequence"/>
</dbReference>
<evidence type="ECO:0000313" key="3">
    <source>
        <dbReference type="EMBL" id="OUS40651.1"/>
    </source>
</evidence>